<organism evidence="1 3">
    <name type="scientific">Thiomonas arsenitoxydans (strain DSM 22701 / CIP 110005 / 3As)</name>
    <dbReference type="NCBI Taxonomy" id="426114"/>
    <lineage>
        <taxon>Bacteria</taxon>
        <taxon>Pseudomonadati</taxon>
        <taxon>Pseudomonadota</taxon>
        <taxon>Betaproteobacteria</taxon>
        <taxon>Burkholderiales</taxon>
        <taxon>Thiomonas</taxon>
    </lineage>
</organism>
<dbReference type="EMBL" id="CTRI01000027">
    <property type="protein sequence ID" value="CQR35123.1"/>
    <property type="molecule type" value="Genomic_DNA"/>
</dbReference>
<dbReference type="HOGENOM" id="CLU_2921325_0_0_4"/>
<dbReference type="KEGG" id="thi:THI_2619"/>
<dbReference type="Proteomes" id="UP000002372">
    <property type="component" value="Chromosome"/>
</dbReference>
<name>D6CVB8_THIA3</name>
<evidence type="ECO:0000313" key="4">
    <source>
        <dbReference type="Proteomes" id="UP000078599"/>
    </source>
</evidence>
<dbReference type="Proteomes" id="UP000078599">
    <property type="component" value="Unassembled WGS sequence"/>
</dbReference>
<protein>
    <submittedName>
        <fullName evidence="1">Uncharacterized protein</fullName>
    </submittedName>
</protein>
<reference evidence="3" key="2">
    <citation type="journal article" date="2010" name="PLoS Genet.">
        <title>Structure, function, and evolution of the Thiomonas spp. genome.</title>
        <authorList>
            <person name="Arsene-Ploetze F."/>
            <person name="Koechler S."/>
            <person name="Marchal M."/>
            <person name="Coppee J.Y."/>
            <person name="Chandler M."/>
            <person name="Bonnefoy V."/>
            <person name="Brochier-Armanet C."/>
            <person name="Barakat M."/>
            <person name="Barbe V."/>
            <person name="Battaglia-Brunet F."/>
            <person name="Bruneel O."/>
            <person name="Bryan C.G."/>
            <person name="Cleiss-Arnold J."/>
            <person name="Cruveiller S."/>
            <person name="Erhardt M."/>
            <person name="Heinrich-Salmeron A."/>
            <person name="Hommais F."/>
            <person name="Joulian C."/>
            <person name="Krin E."/>
            <person name="Lieutaud A."/>
            <person name="Lievremont D."/>
            <person name="Michel C."/>
            <person name="Muller D."/>
            <person name="Ortet P."/>
            <person name="Proux C."/>
            <person name="Siguier P."/>
            <person name="Roche D."/>
            <person name="Rouy Z."/>
            <person name="Salvignol G."/>
            <person name="Slyemi D."/>
            <person name="Talla E."/>
            <person name="Weiss S."/>
            <person name="Weissenbach J."/>
            <person name="Medigue C."/>
            <person name="Bertin P.N."/>
        </authorList>
    </citation>
    <scope>NUCLEOTIDE SEQUENCE [LARGE SCALE GENOMIC DNA]</scope>
    <source>
        <strain evidence="3">DSM 22701 / CIP 110005 / 3As</strain>
    </source>
</reference>
<gene>
    <name evidence="1" type="ordered locus">THI_2619</name>
    <name evidence="2" type="ORF">THICB1_50072</name>
</gene>
<dbReference type="EMBL" id="FP475956">
    <property type="protein sequence ID" value="CAZ89237.1"/>
    <property type="molecule type" value="Genomic_DNA"/>
</dbReference>
<reference evidence="2 4" key="4">
    <citation type="submission" date="2015-03" db="EMBL/GenBank/DDBJ databases">
        <authorList>
            <person name="Regsiter A."/>
            <person name="william w."/>
        </authorList>
    </citation>
    <scope>NUCLEOTIDE SEQUENCE [LARGE SCALE GENOMIC DNA]</scope>
    <source>
        <strain evidence="2 4">CB1</strain>
    </source>
</reference>
<sequence>MGYERWWAAFSLFLGLMPGAPKRDDVGAALVWAAVMRALHAKTPSRQAANRRRRAVCRALG</sequence>
<reference evidence="1" key="3">
    <citation type="submission" date="2010-07" db="EMBL/GenBank/DDBJ databases">
        <authorList>
            <person name="Genoscope - CEA"/>
        </authorList>
    </citation>
    <scope>NUCLEOTIDE SEQUENCE</scope>
    <source>
        <strain evidence="1">3As</strain>
    </source>
</reference>
<evidence type="ECO:0000313" key="1">
    <source>
        <dbReference type="EMBL" id="CAZ89237.1"/>
    </source>
</evidence>
<reference key="1">
    <citation type="submission" date="2009-07" db="EMBL/GenBank/DDBJ databases">
        <authorList>
            <person name="Genoscope - CEA"/>
        </authorList>
    </citation>
    <scope>NUCLEOTIDE SEQUENCE</scope>
    <source>
        <strain>3As</strain>
    </source>
</reference>
<accession>D6CVB8</accession>
<proteinExistence type="predicted"/>
<dbReference type="AlphaFoldDB" id="D6CVB8"/>
<evidence type="ECO:0000313" key="3">
    <source>
        <dbReference type="Proteomes" id="UP000002372"/>
    </source>
</evidence>
<keyword evidence="4" id="KW-1185">Reference proteome</keyword>
<evidence type="ECO:0000313" key="2">
    <source>
        <dbReference type="EMBL" id="CQR35123.1"/>
    </source>
</evidence>